<dbReference type="InterPro" id="IPR006059">
    <property type="entry name" value="SBP"/>
</dbReference>
<feature type="chain" id="PRO_5045043986" evidence="1">
    <location>
        <begin position="23"/>
        <end position="438"/>
    </location>
</feature>
<gene>
    <name evidence="2" type="ORF">GCM10009665_21370</name>
</gene>
<dbReference type="EMBL" id="BAAALF010000027">
    <property type="protein sequence ID" value="GAA1230709.1"/>
    <property type="molecule type" value="Genomic_DNA"/>
</dbReference>
<evidence type="ECO:0000313" key="3">
    <source>
        <dbReference type="Proteomes" id="UP001500037"/>
    </source>
</evidence>
<name>A0ABP4GN36_9ACTN</name>
<dbReference type="Gene3D" id="3.40.190.10">
    <property type="entry name" value="Periplasmic binding protein-like II"/>
    <property type="match status" value="1"/>
</dbReference>
<dbReference type="PANTHER" id="PTHR43649:SF12">
    <property type="entry name" value="DIACETYLCHITOBIOSE BINDING PROTEIN DASA"/>
    <property type="match status" value="1"/>
</dbReference>
<reference evidence="3" key="1">
    <citation type="journal article" date="2019" name="Int. J. Syst. Evol. Microbiol.">
        <title>The Global Catalogue of Microorganisms (GCM) 10K type strain sequencing project: providing services to taxonomists for standard genome sequencing and annotation.</title>
        <authorList>
            <consortium name="The Broad Institute Genomics Platform"/>
            <consortium name="The Broad Institute Genome Sequencing Center for Infectious Disease"/>
            <person name="Wu L."/>
            <person name="Ma J."/>
        </authorList>
    </citation>
    <scope>NUCLEOTIDE SEQUENCE [LARGE SCALE GENOMIC DNA]</scope>
    <source>
        <strain evidence="3">JCM 13004</strain>
    </source>
</reference>
<dbReference type="RefSeq" id="WP_344441074.1">
    <property type="nucleotide sequence ID" value="NZ_BAAALF010000027.1"/>
</dbReference>
<dbReference type="CDD" id="cd13585">
    <property type="entry name" value="PBP2_TMBP_like"/>
    <property type="match status" value="1"/>
</dbReference>
<keyword evidence="3" id="KW-1185">Reference proteome</keyword>
<dbReference type="SUPFAM" id="SSF53850">
    <property type="entry name" value="Periplasmic binding protein-like II"/>
    <property type="match status" value="1"/>
</dbReference>
<evidence type="ECO:0000256" key="1">
    <source>
        <dbReference type="SAM" id="SignalP"/>
    </source>
</evidence>
<evidence type="ECO:0000313" key="2">
    <source>
        <dbReference type="EMBL" id="GAA1230709.1"/>
    </source>
</evidence>
<dbReference type="PANTHER" id="PTHR43649">
    <property type="entry name" value="ARABINOSE-BINDING PROTEIN-RELATED"/>
    <property type="match status" value="1"/>
</dbReference>
<dbReference type="Pfam" id="PF01547">
    <property type="entry name" value="SBP_bac_1"/>
    <property type="match status" value="1"/>
</dbReference>
<dbReference type="InterPro" id="IPR050490">
    <property type="entry name" value="Bact_solute-bd_prot1"/>
</dbReference>
<feature type="signal peptide" evidence="1">
    <location>
        <begin position="1"/>
        <end position="22"/>
    </location>
</feature>
<keyword evidence="1" id="KW-0732">Signal</keyword>
<protein>
    <submittedName>
        <fullName evidence="2">Sugar ABC transporter substrate-binding protein</fullName>
    </submittedName>
</protein>
<proteinExistence type="predicted"/>
<accession>A0ABP4GN36</accession>
<dbReference type="PROSITE" id="PS51257">
    <property type="entry name" value="PROKAR_LIPOPROTEIN"/>
    <property type="match status" value="1"/>
</dbReference>
<dbReference type="Proteomes" id="UP001500037">
    <property type="component" value="Unassembled WGS sequence"/>
</dbReference>
<comment type="caution">
    <text evidence="2">The sequence shown here is derived from an EMBL/GenBank/DDBJ whole genome shotgun (WGS) entry which is preliminary data.</text>
</comment>
<organism evidence="2 3">
    <name type="scientific">Kitasatospora nipponensis</name>
    <dbReference type="NCBI Taxonomy" id="258049"/>
    <lineage>
        <taxon>Bacteria</taxon>
        <taxon>Bacillati</taxon>
        <taxon>Actinomycetota</taxon>
        <taxon>Actinomycetes</taxon>
        <taxon>Kitasatosporales</taxon>
        <taxon>Streptomycetaceae</taxon>
        <taxon>Kitasatospora</taxon>
    </lineage>
</organism>
<sequence length="438" mass="44888">MRTYRLAAATALVAALTLTATACGGGSTGAGGASGGSPKTLTYWASNQGTSLDNDKQVLEPELRKFEQQTGIKVNLEVVPWSDLLNRILAATASGQGPDVLNIGNTWSASLQATGALLPFDDATFAKIGGRDRFLPATLASAGAAGKDPAAVPLYSMAYGLYYNKKLFQQAGIATAPATWEDLVADGKKLTTGSTYGLAVEGGNISENVHNVFALGRQHGTGFFDAAGKPAFDSPAAVAAVKQYVDFIATDRIAAPGDAEYAANQSVTDFATGKAAMLMWQSAGANLKSHGMNPDDYGVVPVPAPAGASGETAISSMVAGINLAVFKNTHNLGGALDFVKFMTGDDEQKQLNASYGSLPPVRAAQADPAFATPELKTLAGVLATSAAPLPQVPAESQFETLVGTAVKNLLASAAAGKPVGDDAVKAELTKAQQQMTAN</sequence>